<gene>
    <name evidence="1" type="ORF">rCG_56737</name>
</gene>
<organism evidence="1 2">
    <name type="scientific">Rattus norvegicus</name>
    <name type="common">Rat</name>
    <dbReference type="NCBI Taxonomy" id="10116"/>
    <lineage>
        <taxon>Eukaryota</taxon>
        <taxon>Metazoa</taxon>
        <taxon>Chordata</taxon>
        <taxon>Craniata</taxon>
        <taxon>Vertebrata</taxon>
        <taxon>Euteleostomi</taxon>
        <taxon>Mammalia</taxon>
        <taxon>Eutheria</taxon>
        <taxon>Euarchontoglires</taxon>
        <taxon>Glires</taxon>
        <taxon>Rodentia</taxon>
        <taxon>Myomorpha</taxon>
        <taxon>Muroidea</taxon>
        <taxon>Muridae</taxon>
        <taxon>Murinae</taxon>
        <taxon>Rattus</taxon>
    </lineage>
</organism>
<proteinExistence type="predicted"/>
<protein>
    <submittedName>
        <fullName evidence="1">RCG56737</fullName>
    </submittedName>
</protein>
<dbReference type="Proteomes" id="UP000234681">
    <property type="component" value="Chromosome 4"/>
</dbReference>
<accession>A6KJI0</accession>
<dbReference type="EMBL" id="CH474057">
    <property type="protein sequence ID" value="EDL86382.1"/>
    <property type="molecule type" value="Genomic_DNA"/>
</dbReference>
<dbReference type="AlphaFoldDB" id="A6KJI0"/>
<evidence type="ECO:0000313" key="1">
    <source>
        <dbReference type="EMBL" id="EDL86382.1"/>
    </source>
</evidence>
<sequence length="81" mass="9417">MSHETLGTTGRKPGMDLKSTRMSELMNEQFKVPGKHWTIPPTPFPFQLSLTAIQRRKGTQLTVRKAHKINLEEREKPRNLY</sequence>
<evidence type="ECO:0000313" key="2">
    <source>
        <dbReference type="Proteomes" id="UP000234681"/>
    </source>
</evidence>
<name>A6KJI0_RAT</name>
<reference evidence="2" key="1">
    <citation type="submission" date="2005-09" db="EMBL/GenBank/DDBJ databases">
        <authorList>
            <person name="Mural R.J."/>
            <person name="Li P.W."/>
            <person name="Adams M.D."/>
            <person name="Amanatides P.G."/>
            <person name="Baden-Tillson H."/>
            <person name="Barnstead M."/>
            <person name="Chin S.H."/>
            <person name="Dew I."/>
            <person name="Evans C.A."/>
            <person name="Ferriera S."/>
            <person name="Flanigan M."/>
            <person name="Fosler C."/>
            <person name="Glodek A."/>
            <person name="Gu Z."/>
            <person name="Holt R.A."/>
            <person name="Jennings D."/>
            <person name="Kraft C.L."/>
            <person name="Lu F."/>
            <person name="Nguyen T."/>
            <person name="Nusskern D.R."/>
            <person name="Pfannkoch C.M."/>
            <person name="Sitter C."/>
            <person name="Sutton G.G."/>
            <person name="Venter J.C."/>
            <person name="Wang Z."/>
            <person name="Woodage T."/>
            <person name="Zheng X.H."/>
            <person name="Zhong F."/>
        </authorList>
    </citation>
    <scope>NUCLEOTIDE SEQUENCE [LARGE SCALE GENOMIC DNA]</scope>
    <source>
        <strain>BN</strain>
        <strain evidence="2">Sprague-Dawley</strain>
    </source>
</reference>